<keyword evidence="4" id="KW-0808">Transferase</keyword>
<dbReference type="Pfam" id="PF07730">
    <property type="entry name" value="HisKA_3"/>
    <property type="match status" value="1"/>
</dbReference>
<protein>
    <recommendedName>
        <fullName evidence="2">histidine kinase</fullName>
        <ecNumber evidence="2">2.7.13.3</ecNumber>
    </recommendedName>
</protein>
<keyword evidence="7" id="KW-0067">ATP-binding</keyword>
<dbReference type="AlphaFoldDB" id="A0A7W8ZMT4"/>
<comment type="catalytic activity">
    <reaction evidence="1">
        <text>ATP + protein L-histidine = ADP + protein N-phospho-L-histidine.</text>
        <dbReference type="EC" id="2.7.13.3"/>
    </reaction>
</comment>
<dbReference type="SUPFAM" id="SSF55874">
    <property type="entry name" value="ATPase domain of HSP90 chaperone/DNA topoisomerase II/histidine kinase"/>
    <property type="match status" value="1"/>
</dbReference>
<dbReference type="GO" id="GO:0000155">
    <property type="term" value="F:phosphorelay sensor kinase activity"/>
    <property type="evidence" value="ECO:0007669"/>
    <property type="project" value="InterPro"/>
</dbReference>
<evidence type="ECO:0000256" key="3">
    <source>
        <dbReference type="ARBA" id="ARBA00022553"/>
    </source>
</evidence>
<dbReference type="PANTHER" id="PTHR24421:SF10">
    <property type="entry name" value="NITRATE_NITRITE SENSOR PROTEIN NARQ"/>
    <property type="match status" value="1"/>
</dbReference>
<dbReference type="EC" id="2.7.13.3" evidence="2"/>
<dbReference type="PANTHER" id="PTHR24421">
    <property type="entry name" value="NITRATE/NITRITE SENSOR PROTEIN NARX-RELATED"/>
    <property type="match status" value="1"/>
</dbReference>
<gene>
    <name evidence="11" type="ORF">HDE68_002794</name>
</gene>
<evidence type="ECO:0000256" key="2">
    <source>
        <dbReference type="ARBA" id="ARBA00012438"/>
    </source>
</evidence>
<dbReference type="GO" id="GO:0016020">
    <property type="term" value="C:membrane"/>
    <property type="evidence" value="ECO:0007669"/>
    <property type="project" value="InterPro"/>
</dbReference>
<dbReference type="InterPro" id="IPR011712">
    <property type="entry name" value="Sig_transdc_His_kin_sub3_dim/P"/>
</dbReference>
<keyword evidence="9" id="KW-1133">Transmembrane helix</keyword>
<keyword evidence="8" id="KW-0902">Two-component regulatory system</keyword>
<evidence type="ECO:0000313" key="12">
    <source>
        <dbReference type="Proteomes" id="UP000537204"/>
    </source>
</evidence>
<dbReference type="CDD" id="cd16917">
    <property type="entry name" value="HATPase_UhpB-NarQ-NarX-like"/>
    <property type="match status" value="1"/>
</dbReference>
<keyword evidence="5" id="KW-0547">Nucleotide-binding</keyword>
<keyword evidence="9" id="KW-0472">Membrane</keyword>
<reference evidence="11 12" key="1">
    <citation type="submission" date="2020-08" db="EMBL/GenBank/DDBJ databases">
        <title>Genomic Encyclopedia of Type Strains, Phase IV (KMG-V): Genome sequencing to study the core and pangenomes of soil and plant-associated prokaryotes.</title>
        <authorList>
            <person name="Whitman W."/>
        </authorList>
    </citation>
    <scope>NUCLEOTIDE SEQUENCE [LARGE SCALE GENOMIC DNA]</scope>
    <source>
        <strain evidence="11 12">S3M1</strain>
    </source>
</reference>
<evidence type="ECO:0000256" key="5">
    <source>
        <dbReference type="ARBA" id="ARBA00022741"/>
    </source>
</evidence>
<dbReference type="EMBL" id="JACHCE010000004">
    <property type="protein sequence ID" value="MBB5636881.1"/>
    <property type="molecule type" value="Genomic_DNA"/>
</dbReference>
<keyword evidence="3" id="KW-0597">Phosphoprotein</keyword>
<evidence type="ECO:0000313" key="11">
    <source>
        <dbReference type="EMBL" id="MBB5636881.1"/>
    </source>
</evidence>
<keyword evidence="9" id="KW-0812">Transmembrane</keyword>
<evidence type="ECO:0000256" key="6">
    <source>
        <dbReference type="ARBA" id="ARBA00022777"/>
    </source>
</evidence>
<dbReference type="GO" id="GO:0046983">
    <property type="term" value="F:protein dimerization activity"/>
    <property type="evidence" value="ECO:0007669"/>
    <property type="project" value="InterPro"/>
</dbReference>
<dbReference type="InterPro" id="IPR050482">
    <property type="entry name" value="Sensor_HK_TwoCompSys"/>
</dbReference>
<dbReference type="Gene3D" id="1.20.5.1930">
    <property type="match status" value="1"/>
</dbReference>
<evidence type="ECO:0000256" key="9">
    <source>
        <dbReference type="SAM" id="Phobius"/>
    </source>
</evidence>
<evidence type="ECO:0000256" key="4">
    <source>
        <dbReference type="ARBA" id="ARBA00022679"/>
    </source>
</evidence>
<dbReference type="RefSeq" id="WP_183882784.1">
    <property type="nucleotide sequence ID" value="NZ_JACHCD010000001.1"/>
</dbReference>
<sequence length="255" mass="29774">MDNLEIEVIHFLFTGTIALLILSIGFITIYIKWLRKLTKEQRKLVELERIHKQQVLENIIESVEIERTRIARDLHDQIGNTFSLLSLILQQSEDEKVKEALLLVENGLNNTRELVYQIMPPELKLFGLEYALEEICIRVNKSNTLVAEWPVKCDLKHYSLRIQLSLYRIVQELISNTIKHSNADRLTLIFCDMGEEMQILYRDNGTVKHERTADQRKGYGLSNIESRVQLLNGSFDFNFKQGFESNIIIKSFYAD</sequence>
<keyword evidence="6 11" id="KW-0418">Kinase</keyword>
<dbReference type="InterPro" id="IPR036890">
    <property type="entry name" value="HATPase_C_sf"/>
</dbReference>
<dbReference type="GO" id="GO:0005524">
    <property type="term" value="F:ATP binding"/>
    <property type="evidence" value="ECO:0007669"/>
    <property type="project" value="UniProtKB-KW"/>
</dbReference>
<evidence type="ECO:0000256" key="7">
    <source>
        <dbReference type="ARBA" id="ARBA00022840"/>
    </source>
</evidence>
<feature type="transmembrane region" description="Helical" evidence="9">
    <location>
        <begin position="12"/>
        <end position="33"/>
    </location>
</feature>
<evidence type="ECO:0000256" key="1">
    <source>
        <dbReference type="ARBA" id="ARBA00000085"/>
    </source>
</evidence>
<evidence type="ECO:0000259" key="10">
    <source>
        <dbReference type="Pfam" id="PF07730"/>
    </source>
</evidence>
<name>A0A7W8ZMT4_9SPHI</name>
<comment type="caution">
    <text evidence="11">The sequence shown here is derived from an EMBL/GenBank/DDBJ whole genome shotgun (WGS) entry which is preliminary data.</text>
</comment>
<evidence type="ECO:0000256" key="8">
    <source>
        <dbReference type="ARBA" id="ARBA00023012"/>
    </source>
</evidence>
<organism evidence="11 12">
    <name type="scientific">Pedobacter cryoconitis</name>
    <dbReference type="NCBI Taxonomy" id="188932"/>
    <lineage>
        <taxon>Bacteria</taxon>
        <taxon>Pseudomonadati</taxon>
        <taxon>Bacteroidota</taxon>
        <taxon>Sphingobacteriia</taxon>
        <taxon>Sphingobacteriales</taxon>
        <taxon>Sphingobacteriaceae</taxon>
        <taxon>Pedobacter</taxon>
    </lineage>
</organism>
<proteinExistence type="predicted"/>
<feature type="domain" description="Signal transduction histidine kinase subgroup 3 dimerisation and phosphoacceptor" evidence="10">
    <location>
        <begin position="66"/>
        <end position="122"/>
    </location>
</feature>
<dbReference type="Proteomes" id="UP000537204">
    <property type="component" value="Unassembled WGS sequence"/>
</dbReference>
<dbReference type="Gene3D" id="3.30.565.10">
    <property type="entry name" value="Histidine kinase-like ATPase, C-terminal domain"/>
    <property type="match status" value="1"/>
</dbReference>
<accession>A0A7W8ZMT4</accession>